<evidence type="ECO:0000313" key="3">
    <source>
        <dbReference type="Proteomes" id="UP000593892"/>
    </source>
</evidence>
<dbReference type="SMART" id="SM00260">
    <property type="entry name" value="CheW"/>
    <property type="match status" value="1"/>
</dbReference>
<evidence type="ECO:0000313" key="2">
    <source>
        <dbReference type="EMBL" id="QOY85076.1"/>
    </source>
</evidence>
<dbReference type="GO" id="GO:0006935">
    <property type="term" value="P:chemotaxis"/>
    <property type="evidence" value="ECO:0007669"/>
    <property type="project" value="InterPro"/>
</dbReference>
<dbReference type="RefSeq" id="WP_194446746.1">
    <property type="nucleotide sequence ID" value="NZ_CP063849.1"/>
</dbReference>
<dbReference type="Gene3D" id="2.40.50.180">
    <property type="entry name" value="CheA-289, Domain 4"/>
    <property type="match status" value="1"/>
</dbReference>
<dbReference type="KEGG" id="pfer:IRI77_19750"/>
<feature type="domain" description="CheW-like" evidence="1">
    <location>
        <begin position="15"/>
        <end position="155"/>
    </location>
</feature>
<keyword evidence="3" id="KW-1185">Reference proteome</keyword>
<dbReference type="SUPFAM" id="SSF50341">
    <property type="entry name" value="CheW-like"/>
    <property type="match status" value="1"/>
</dbReference>
<reference evidence="2 3" key="1">
    <citation type="submission" date="2020-10" db="EMBL/GenBank/DDBJ databases">
        <title>Complete genome sequence of Paludibaculum fermentans P105T, a facultatively anaerobic acidobacterium capable of dissimilatory Fe(III) reduction.</title>
        <authorList>
            <person name="Dedysh S.N."/>
            <person name="Beletsky A.V."/>
            <person name="Kulichevskaya I.S."/>
            <person name="Mardanov A.V."/>
            <person name="Ravin N.V."/>
        </authorList>
    </citation>
    <scope>NUCLEOTIDE SEQUENCE [LARGE SCALE GENOMIC DNA]</scope>
    <source>
        <strain evidence="2 3">P105</strain>
    </source>
</reference>
<dbReference type="PANTHER" id="PTHR22617">
    <property type="entry name" value="CHEMOTAXIS SENSOR HISTIDINE KINASE-RELATED"/>
    <property type="match status" value="1"/>
</dbReference>
<dbReference type="Gene3D" id="2.30.30.40">
    <property type="entry name" value="SH3 Domains"/>
    <property type="match status" value="1"/>
</dbReference>
<protein>
    <submittedName>
        <fullName evidence="2">Chemotaxis protein CheW</fullName>
    </submittedName>
</protein>
<dbReference type="Proteomes" id="UP000593892">
    <property type="component" value="Chromosome"/>
</dbReference>
<dbReference type="EMBL" id="CP063849">
    <property type="protein sequence ID" value="QOY85076.1"/>
    <property type="molecule type" value="Genomic_DNA"/>
</dbReference>
<dbReference type="GO" id="GO:0007165">
    <property type="term" value="P:signal transduction"/>
    <property type="evidence" value="ECO:0007669"/>
    <property type="project" value="InterPro"/>
</dbReference>
<proteinExistence type="predicted"/>
<dbReference type="PROSITE" id="PS50851">
    <property type="entry name" value="CHEW"/>
    <property type="match status" value="1"/>
</dbReference>
<gene>
    <name evidence="2" type="ORF">IRI77_19750</name>
</gene>
<dbReference type="AlphaFoldDB" id="A0A7S7NK25"/>
<evidence type="ECO:0000259" key="1">
    <source>
        <dbReference type="PROSITE" id="PS50851"/>
    </source>
</evidence>
<dbReference type="InterPro" id="IPR039315">
    <property type="entry name" value="CheW"/>
</dbReference>
<dbReference type="InterPro" id="IPR036061">
    <property type="entry name" value="CheW-like_dom_sf"/>
</dbReference>
<accession>A0A7S7NK25</accession>
<sequence length="171" mass="18538">MHETASNSSAGTLTRTQFATFFVDSLFFGIDVLNVQEVLRHQELTCVPLAPGVVKGLINLRGQIVTAVDMRGRLGLPSRADEQTAMNMVVRVQEGAVSLLVDEIGDVLEVEESAYEKPPDNLAPEARELIQGVFKLKGRLLLILDTEKTVEIASGPVAVMGPHKRSSEALT</sequence>
<dbReference type="GO" id="GO:0005829">
    <property type="term" value="C:cytosol"/>
    <property type="evidence" value="ECO:0007669"/>
    <property type="project" value="TreeGrafter"/>
</dbReference>
<dbReference type="InterPro" id="IPR002545">
    <property type="entry name" value="CheW-lke_dom"/>
</dbReference>
<organism evidence="2 3">
    <name type="scientific">Paludibaculum fermentans</name>
    <dbReference type="NCBI Taxonomy" id="1473598"/>
    <lineage>
        <taxon>Bacteria</taxon>
        <taxon>Pseudomonadati</taxon>
        <taxon>Acidobacteriota</taxon>
        <taxon>Terriglobia</taxon>
        <taxon>Bryobacterales</taxon>
        <taxon>Bryobacteraceae</taxon>
        <taxon>Paludibaculum</taxon>
    </lineage>
</organism>
<dbReference type="Pfam" id="PF01584">
    <property type="entry name" value="CheW"/>
    <property type="match status" value="1"/>
</dbReference>
<dbReference type="PANTHER" id="PTHR22617:SF23">
    <property type="entry name" value="CHEMOTAXIS PROTEIN CHEW"/>
    <property type="match status" value="1"/>
</dbReference>
<name>A0A7S7NK25_PALFE</name>